<keyword evidence="1" id="KW-0472">Membrane</keyword>
<feature type="transmembrane region" description="Helical" evidence="1">
    <location>
        <begin position="285"/>
        <end position="307"/>
    </location>
</feature>
<keyword evidence="5" id="KW-1185">Reference proteome</keyword>
<feature type="transmembrane region" description="Helical" evidence="1">
    <location>
        <begin position="253"/>
        <end position="273"/>
    </location>
</feature>
<evidence type="ECO:0000313" key="5">
    <source>
        <dbReference type="Proteomes" id="UP000095728"/>
    </source>
</evidence>
<dbReference type="Proteomes" id="UP000095728">
    <property type="component" value="Unassembled WGS sequence"/>
</dbReference>
<feature type="transmembrane region" description="Helical" evidence="1">
    <location>
        <begin position="327"/>
        <end position="347"/>
    </location>
</feature>
<evidence type="ECO:0000259" key="2">
    <source>
        <dbReference type="Pfam" id="PF23190"/>
    </source>
</evidence>
<evidence type="ECO:0000259" key="3">
    <source>
        <dbReference type="Pfam" id="PF23317"/>
    </source>
</evidence>
<keyword evidence="1" id="KW-1133">Transmembrane helix</keyword>
<dbReference type="EMBL" id="LPNM01000005">
    <property type="protein sequence ID" value="OEJ88420.1"/>
    <property type="molecule type" value="Genomic_DNA"/>
</dbReference>
<dbReference type="PANTHER" id="PTHR35859:SF5">
    <property type="entry name" value="ION TRANSPORT DOMAIN-CONTAINING PROTEIN"/>
    <property type="match status" value="1"/>
</dbReference>
<accession>A0A1E5RNK0</accession>
<dbReference type="InParanoid" id="A0A1E5RNK0"/>
<dbReference type="InterPro" id="IPR052971">
    <property type="entry name" value="TRP_calcium_channel"/>
</dbReference>
<sequence>MREDHLLPISKKESLLPTPNSRQILRIAINLKELIDTVIPVEFDESLIVSNKSRIINTNVITLARQACGGDISNPSSISKYQAVLIFCLLKVRNWYLSLGDSQLHDYNLYVLRATACQQLCKYIIEEEEDSGEYDYLLINMLCRRYVINENDVDQEPLSALELASDTHALVVIGSSGFQRCQKFLWRGWIIQNRQDPMQYVLAHDFITNTKFWAHFNPERLKCPMYQNALQLFFSVIYLILYTIMVNSKNSSAVQPIDFIEGAFYTFTIGFIFEEMVKWYHVGSYYLNFWNIFNNSTYVLVIISMIVRCISINHLFNIHDPRAIDTLSYRILACASPMIWSRIIFFLDAEKFMGTMLIVVKQMMKESLIFFVLLIFIMIGFLQGLLALDSADGSSDITGPIVGNLLLTILGESSFKMFEEFAYPYSAILYYSYCFIIAVILLNILIALYSSAYQNIVDNATDEYLALMVQKTLRYMRAPDENVYIAPLNLIELLLQPLAMMMKRLNKNDYMVKVMHHHVMTMLYFPVLIVVSIKEVKEAKRATYNRLKRLPPDANELDTPWDLEDGFVDEDADSVFTSNIRKGLKATNAKNRNTMQKQQLAEQEDPYFSVDQAWHENVKNSSQPVDKGCDSGVGWENYAIYEKVCSLKQE</sequence>
<feature type="transmembrane region" description="Helical" evidence="1">
    <location>
        <begin position="483"/>
        <end position="502"/>
    </location>
</feature>
<feature type="transmembrane region" description="Helical" evidence="1">
    <location>
        <begin position="428"/>
        <end position="449"/>
    </location>
</feature>
<dbReference type="InterPro" id="IPR056336">
    <property type="entry name" value="YVC1_C"/>
</dbReference>
<protein>
    <submittedName>
        <fullName evidence="4">Calcium channel YVC1</fullName>
    </submittedName>
</protein>
<reference evidence="5" key="1">
    <citation type="journal article" date="2016" name="Genome Announc.">
        <title>Genome sequences of three species of Hanseniaspora isolated from spontaneous wine fermentations.</title>
        <authorList>
            <person name="Sternes P.R."/>
            <person name="Lee D."/>
            <person name="Kutyna D.R."/>
            <person name="Borneman A.R."/>
        </authorList>
    </citation>
    <scope>NUCLEOTIDE SEQUENCE [LARGE SCALE GENOMIC DNA]</scope>
    <source>
        <strain evidence="5">AWRI3579</strain>
    </source>
</reference>
<feature type="domain" description="YVC1 N-terminal linker helical" evidence="2">
    <location>
        <begin position="24"/>
        <end position="216"/>
    </location>
</feature>
<gene>
    <name evidence="4" type="ORF">AWRI3579_g680</name>
</gene>
<dbReference type="Pfam" id="PF23190">
    <property type="entry name" value="LHD_TRPY1"/>
    <property type="match status" value="1"/>
</dbReference>
<feature type="domain" description="Calcium channel YVC1-like C-terminal transmembrane" evidence="3">
    <location>
        <begin position="256"/>
        <end position="533"/>
    </location>
</feature>
<feature type="transmembrane region" description="Helical" evidence="1">
    <location>
        <begin position="368"/>
        <end position="388"/>
    </location>
</feature>
<proteinExistence type="predicted"/>
<dbReference type="InterPro" id="IPR056337">
    <property type="entry name" value="LHD_YVC1"/>
</dbReference>
<evidence type="ECO:0000256" key="1">
    <source>
        <dbReference type="SAM" id="Phobius"/>
    </source>
</evidence>
<dbReference type="PANTHER" id="PTHR35859">
    <property type="entry name" value="NONSELECTIVE CATION CHANNEL PROTEIN"/>
    <property type="match status" value="1"/>
</dbReference>
<dbReference type="STRING" id="56408.A0A1E5RNK0"/>
<dbReference type="AlphaFoldDB" id="A0A1E5RNK0"/>
<name>A0A1E5RNK0_9ASCO</name>
<comment type="caution">
    <text evidence="4">The sequence shown here is derived from an EMBL/GenBank/DDBJ whole genome shotgun (WGS) entry which is preliminary data.</text>
</comment>
<feature type="transmembrane region" description="Helical" evidence="1">
    <location>
        <begin position="514"/>
        <end position="533"/>
    </location>
</feature>
<dbReference type="OrthoDB" id="301415at2759"/>
<keyword evidence="1" id="KW-0812">Transmembrane</keyword>
<organism evidence="4 5">
    <name type="scientific">Hanseniaspora osmophila</name>
    <dbReference type="NCBI Taxonomy" id="56408"/>
    <lineage>
        <taxon>Eukaryota</taxon>
        <taxon>Fungi</taxon>
        <taxon>Dikarya</taxon>
        <taxon>Ascomycota</taxon>
        <taxon>Saccharomycotina</taxon>
        <taxon>Saccharomycetes</taxon>
        <taxon>Saccharomycodales</taxon>
        <taxon>Saccharomycodaceae</taxon>
        <taxon>Hanseniaspora</taxon>
    </lineage>
</organism>
<feature type="transmembrane region" description="Helical" evidence="1">
    <location>
        <begin position="229"/>
        <end position="247"/>
    </location>
</feature>
<dbReference type="Pfam" id="PF23317">
    <property type="entry name" value="YVC1_C"/>
    <property type="match status" value="1"/>
</dbReference>
<evidence type="ECO:0000313" key="4">
    <source>
        <dbReference type="EMBL" id="OEJ88420.1"/>
    </source>
</evidence>
<dbReference type="FunCoup" id="A0A1E5RNK0">
    <property type="interactions" value="28"/>
</dbReference>